<comment type="similarity">
    <text evidence="2">Belongs to the bacterial diacylglycerol kinase family.</text>
</comment>
<dbReference type="GO" id="GO:0016301">
    <property type="term" value="F:kinase activity"/>
    <property type="evidence" value="ECO:0007669"/>
    <property type="project" value="UniProtKB-KW"/>
</dbReference>
<keyword evidence="6 19" id="KW-0812">Transmembrane</keyword>
<accession>A0A2M8EM34</accession>
<evidence type="ECO:0000256" key="13">
    <source>
        <dbReference type="ARBA" id="ARBA00023209"/>
    </source>
</evidence>
<evidence type="ECO:0000256" key="15">
    <source>
        <dbReference type="PIRSR" id="PIRSR600829-1"/>
    </source>
</evidence>
<protein>
    <submittedName>
        <fullName evidence="20">Diacylglycerol kinase</fullName>
    </submittedName>
</protein>
<evidence type="ECO:0000256" key="17">
    <source>
        <dbReference type="PIRSR" id="PIRSR600829-3"/>
    </source>
</evidence>
<keyword evidence="7 17" id="KW-0547">Nucleotide-binding</keyword>
<evidence type="ECO:0000256" key="1">
    <source>
        <dbReference type="ARBA" id="ARBA00004651"/>
    </source>
</evidence>
<feature type="transmembrane region" description="Helical" evidence="19">
    <location>
        <begin position="111"/>
        <end position="135"/>
    </location>
</feature>
<evidence type="ECO:0000256" key="5">
    <source>
        <dbReference type="ARBA" id="ARBA00022679"/>
    </source>
</evidence>
<dbReference type="Gene3D" id="1.10.287.3610">
    <property type="match status" value="1"/>
</dbReference>
<evidence type="ECO:0000256" key="6">
    <source>
        <dbReference type="ARBA" id="ARBA00022692"/>
    </source>
</evidence>
<keyword evidence="4" id="KW-0444">Lipid biosynthesis</keyword>
<dbReference type="InterPro" id="IPR000829">
    <property type="entry name" value="DAGK"/>
</dbReference>
<evidence type="ECO:0000256" key="11">
    <source>
        <dbReference type="ARBA" id="ARBA00023098"/>
    </source>
</evidence>
<evidence type="ECO:0000256" key="18">
    <source>
        <dbReference type="PIRSR" id="PIRSR600829-4"/>
    </source>
</evidence>
<dbReference type="GO" id="GO:0008654">
    <property type="term" value="P:phospholipid biosynthetic process"/>
    <property type="evidence" value="ECO:0007669"/>
    <property type="project" value="UniProtKB-KW"/>
</dbReference>
<gene>
    <name evidence="20" type="ORF">CO058_01340</name>
</gene>
<dbReference type="PANTHER" id="PTHR34299:SF1">
    <property type="entry name" value="DIACYLGLYCEROL KINASE"/>
    <property type="match status" value="1"/>
</dbReference>
<comment type="caution">
    <text evidence="20">The sequence shown here is derived from an EMBL/GenBank/DDBJ whole genome shotgun (WGS) entry which is preliminary data.</text>
</comment>
<evidence type="ECO:0000256" key="7">
    <source>
        <dbReference type="ARBA" id="ARBA00022741"/>
    </source>
</evidence>
<keyword evidence="14" id="KW-1208">Phospholipid metabolism</keyword>
<evidence type="ECO:0000313" key="20">
    <source>
        <dbReference type="EMBL" id="PJC23806.1"/>
    </source>
</evidence>
<name>A0A2M8EM34_UNCKA</name>
<evidence type="ECO:0000256" key="3">
    <source>
        <dbReference type="ARBA" id="ARBA00022475"/>
    </source>
</evidence>
<dbReference type="EMBL" id="PFSJ01000010">
    <property type="protein sequence ID" value="PJC23806.1"/>
    <property type="molecule type" value="Genomic_DNA"/>
</dbReference>
<feature type="binding site" evidence="17">
    <location>
        <begin position="107"/>
        <end position="108"/>
    </location>
    <ligand>
        <name>ATP</name>
        <dbReference type="ChEBI" id="CHEBI:30616"/>
    </ligand>
</feature>
<keyword evidence="3" id="KW-1003">Cell membrane</keyword>
<comment type="cofactor">
    <cofactor evidence="18">
        <name>Mg(2+)</name>
        <dbReference type="ChEBI" id="CHEBI:18420"/>
    </cofactor>
    <text evidence="18">Mn(2+), Zn(2+), Cd(2+) and Co(2+) support activity to lesser extents.</text>
</comment>
<keyword evidence="12 19" id="KW-0472">Membrane</keyword>
<evidence type="ECO:0000313" key="21">
    <source>
        <dbReference type="Proteomes" id="UP000229756"/>
    </source>
</evidence>
<evidence type="ECO:0000256" key="10">
    <source>
        <dbReference type="ARBA" id="ARBA00022989"/>
    </source>
</evidence>
<dbReference type="InterPro" id="IPR033717">
    <property type="entry name" value="UDPK"/>
</dbReference>
<proteinExistence type="inferred from homology"/>
<dbReference type="GO" id="GO:0046872">
    <property type="term" value="F:metal ion binding"/>
    <property type="evidence" value="ECO:0007669"/>
    <property type="project" value="UniProtKB-KW"/>
</dbReference>
<dbReference type="GO" id="GO:0005886">
    <property type="term" value="C:plasma membrane"/>
    <property type="evidence" value="ECO:0007669"/>
    <property type="project" value="UniProtKB-SubCell"/>
</dbReference>
<reference evidence="21" key="1">
    <citation type="submission" date="2017-09" db="EMBL/GenBank/DDBJ databases">
        <title>Depth-based differentiation of microbial function through sediment-hosted aquifers and enrichment of novel symbionts in the deep terrestrial subsurface.</title>
        <authorList>
            <person name="Probst A.J."/>
            <person name="Ladd B."/>
            <person name="Jarett J.K."/>
            <person name="Geller-Mcgrath D.E."/>
            <person name="Sieber C.M.K."/>
            <person name="Emerson J.B."/>
            <person name="Anantharaman K."/>
            <person name="Thomas B.C."/>
            <person name="Malmstrom R."/>
            <person name="Stieglmeier M."/>
            <person name="Klingl A."/>
            <person name="Woyke T."/>
            <person name="Ryan C.M."/>
            <person name="Banfield J.F."/>
        </authorList>
    </citation>
    <scope>NUCLEOTIDE SEQUENCE [LARGE SCALE GENOMIC DNA]</scope>
</reference>
<dbReference type="AlphaFoldDB" id="A0A2M8EM34"/>
<feature type="active site" description="Proton acceptor" evidence="15">
    <location>
        <position position="81"/>
    </location>
</feature>
<feature type="binding site" evidence="18">
    <location>
        <position position="88"/>
    </location>
    <ligand>
        <name>a divalent metal cation</name>
        <dbReference type="ChEBI" id="CHEBI:60240"/>
    </ligand>
</feature>
<sequence length="140" mass="15544">MNILAIFAKIPHHVKRYIPRPHTISFKHAWDGVKFAFRTQPNFRFHVFAFSSAIIAGFLFKISYLEFVSIILISGIVFSMEMLNTALEALGDEVAKGQFLDLIKVSKDVSAGGVLLSAAAAAILAIIIFIPKLFFMLSLL</sequence>
<dbReference type="Pfam" id="PF01219">
    <property type="entry name" value="DAGK_prokar"/>
    <property type="match status" value="1"/>
</dbReference>
<organism evidence="20 21">
    <name type="scientific">candidate division WWE3 bacterium CG_4_9_14_0_2_um_filter_35_11</name>
    <dbReference type="NCBI Taxonomy" id="1975077"/>
    <lineage>
        <taxon>Bacteria</taxon>
        <taxon>Katanobacteria</taxon>
    </lineage>
</organism>
<dbReference type="CDD" id="cd14265">
    <property type="entry name" value="UDPK_IM_like"/>
    <property type="match status" value="1"/>
</dbReference>
<dbReference type="InterPro" id="IPR036945">
    <property type="entry name" value="DAGK_sf"/>
</dbReference>
<keyword evidence="10 19" id="KW-1133">Transmembrane helix</keyword>
<keyword evidence="11" id="KW-0443">Lipid metabolism</keyword>
<keyword evidence="9 17" id="KW-0067">ATP-binding</keyword>
<comment type="subcellular location">
    <subcellularLocation>
        <location evidence="1">Cell membrane</location>
        <topology evidence="1">Multi-pass membrane protein</topology>
    </subcellularLocation>
</comment>
<evidence type="ECO:0000256" key="14">
    <source>
        <dbReference type="ARBA" id="ARBA00023264"/>
    </source>
</evidence>
<feature type="binding site" evidence="17">
    <location>
        <position position="88"/>
    </location>
    <ligand>
        <name>ATP</name>
        <dbReference type="ChEBI" id="CHEBI:30616"/>
    </ligand>
</feature>
<dbReference type="GO" id="GO:0005524">
    <property type="term" value="F:ATP binding"/>
    <property type="evidence" value="ECO:0007669"/>
    <property type="project" value="UniProtKB-KW"/>
</dbReference>
<dbReference type="PANTHER" id="PTHR34299">
    <property type="entry name" value="DIACYLGLYCEROL KINASE"/>
    <property type="match status" value="1"/>
</dbReference>
<evidence type="ECO:0000256" key="9">
    <source>
        <dbReference type="ARBA" id="ARBA00022840"/>
    </source>
</evidence>
<evidence type="ECO:0000256" key="19">
    <source>
        <dbReference type="SAM" id="Phobius"/>
    </source>
</evidence>
<evidence type="ECO:0000256" key="12">
    <source>
        <dbReference type="ARBA" id="ARBA00023136"/>
    </source>
</evidence>
<evidence type="ECO:0000256" key="4">
    <source>
        <dbReference type="ARBA" id="ARBA00022516"/>
    </source>
</evidence>
<dbReference type="Proteomes" id="UP000229756">
    <property type="component" value="Unassembled WGS sequence"/>
</dbReference>
<evidence type="ECO:0000256" key="2">
    <source>
        <dbReference type="ARBA" id="ARBA00005967"/>
    </source>
</evidence>
<keyword evidence="13" id="KW-0594">Phospholipid biosynthesis</keyword>
<evidence type="ECO:0000256" key="8">
    <source>
        <dbReference type="ARBA" id="ARBA00022777"/>
    </source>
</evidence>
<keyword evidence="5" id="KW-0808">Transferase</keyword>
<evidence type="ECO:0000256" key="16">
    <source>
        <dbReference type="PIRSR" id="PIRSR600829-2"/>
    </source>
</evidence>
<feature type="binding site" evidence="16">
    <location>
        <position position="81"/>
    </location>
    <ligand>
        <name>substrate</name>
    </ligand>
</feature>
<feature type="transmembrane region" description="Helical" evidence="19">
    <location>
        <begin position="43"/>
        <end position="60"/>
    </location>
</feature>
<keyword evidence="8 20" id="KW-0418">Kinase</keyword>
<keyword evidence="18" id="KW-0460">Magnesium</keyword>
<keyword evidence="18" id="KW-0479">Metal-binding</keyword>